<name>A0A0F4PYS5_9GAMM</name>
<dbReference type="GO" id="GO:0016646">
    <property type="term" value="F:oxidoreductase activity, acting on the CH-NH group of donors, NAD or NADP as acceptor"/>
    <property type="evidence" value="ECO:0007669"/>
    <property type="project" value="UniProtKB-ARBA"/>
</dbReference>
<dbReference type="RefSeq" id="WP_045979912.1">
    <property type="nucleotide sequence ID" value="NZ_JXXY01000015.1"/>
</dbReference>
<dbReference type="GO" id="GO:0010181">
    <property type="term" value="F:FMN binding"/>
    <property type="evidence" value="ECO:0007669"/>
    <property type="project" value="InterPro"/>
</dbReference>
<dbReference type="SUPFAM" id="SSF50475">
    <property type="entry name" value="FMN-binding split barrel"/>
    <property type="match status" value="1"/>
</dbReference>
<protein>
    <submittedName>
        <fullName evidence="6">Flavin oxidoreductase</fullName>
    </submittedName>
</protein>
<dbReference type="GeneID" id="58228371"/>
<reference evidence="6 7" key="1">
    <citation type="journal article" date="2015" name="BMC Genomics">
        <title>Genome mining reveals unlocked bioactive potential of marine Gram-negative bacteria.</title>
        <authorList>
            <person name="Machado H."/>
            <person name="Sonnenschein E.C."/>
            <person name="Melchiorsen J."/>
            <person name="Gram L."/>
        </authorList>
    </citation>
    <scope>NUCLEOTIDE SEQUENCE [LARGE SCALE GENOMIC DNA]</scope>
    <source>
        <strain evidence="6 7">S3137</strain>
    </source>
</reference>
<evidence type="ECO:0000259" key="5">
    <source>
        <dbReference type="Pfam" id="PF01613"/>
    </source>
</evidence>
<evidence type="ECO:0000256" key="3">
    <source>
        <dbReference type="ARBA" id="ARBA00022643"/>
    </source>
</evidence>
<evidence type="ECO:0000313" key="7">
    <source>
        <dbReference type="Proteomes" id="UP000033664"/>
    </source>
</evidence>
<evidence type="ECO:0000256" key="4">
    <source>
        <dbReference type="ARBA" id="ARBA00038054"/>
    </source>
</evidence>
<feature type="domain" description="Flavin reductase like" evidence="5">
    <location>
        <begin position="26"/>
        <end position="167"/>
    </location>
</feature>
<accession>A0A0F4PYS5</accession>
<dbReference type="EMBL" id="JXXZ01000006">
    <property type="protein sequence ID" value="KJZ00553.1"/>
    <property type="molecule type" value="Genomic_DNA"/>
</dbReference>
<dbReference type="OrthoDB" id="5293996at2"/>
<evidence type="ECO:0000256" key="2">
    <source>
        <dbReference type="ARBA" id="ARBA00022630"/>
    </source>
</evidence>
<dbReference type="AlphaFoldDB" id="A0A0F4PYS5"/>
<organism evidence="6 7">
    <name type="scientific">Pseudoalteromonas ruthenica</name>
    <dbReference type="NCBI Taxonomy" id="151081"/>
    <lineage>
        <taxon>Bacteria</taxon>
        <taxon>Pseudomonadati</taxon>
        <taxon>Pseudomonadota</taxon>
        <taxon>Gammaproteobacteria</taxon>
        <taxon>Alteromonadales</taxon>
        <taxon>Pseudoalteromonadaceae</taxon>
        <taxon>Pseudoalteromonas</taxon>
    </lineage>
</organism>
<dbReference type="eggNOG" id="COG1853">
    <property type="taxonomic scope" value="Bacteria"/>
</dbReference>
<comment type="caution">
    <text evidence="6">The sequence shown here is derived from an EMBL/GenBank/DDBJ whole genome shotgun (WGS) entry which is preliminary data.</text>
</comment>
<comment type="similarity">
    <text evidence="4">Belongs to the flavoredoxin family.</text>
</comment>
<dbReference type="InterPro" id="IPR002563">
    <property type="entry name" value="Flavin_Rdtase-like_dom"/>
</dbReference>
<evidence type="ECO:0000256" key="1">
    <source>
        <dbReference type="ARBA" id="ARBA00001917"/>
    </source>
</evidence>
<dbReference type="PANTHER" id="PTHR33798">
    <property type="entry name" value="FLAVOPROTEIN OXYGENASE"/>
    <property type="match status" value="1"/>
</dbReference>
<gene>
    <name evidence="6" type="ORF">TW72_07705</name>
</gene>
<keyword evidence="7" id="KW-1185">Reference proteome</keyword>
<proteinExistence type="inferred from homology"/>
<dbReference type="Pfam" id="PF01613">
    <property type="entry name" value="Flavin_Reduct"/>
    <property type="match status" value="1"/>
</dbReference>
<dbReference type="PATRIC" id="fig|151081.8.peg.2698"/>
<sequence>MHFSKHDIEQMPSRYRAHFINSLSGYKSANLVGTADHQGRYNLAIVSSVVHLGAQPPLVGMIMRPDVVERHTLANIRETGWYTLNQVHQSFWQQAHQTSAKYPAGESEFSATGLTAEFIGDCPAPSVAESQLCYSVKLLSEQPIEYNGTIMLIGEIEQVVLKQPALFEDGHIDLNSLQTVAVAGLDGYHVGHALGRLHYAQPDSEPTVLEAKCKGD</sequence>
<evidence type="ECO:0000313" key="6">
    <source>
        <dbReference type="EMBL" id="KJZ00553.1"/>
    </source>
</evidence>
<dbReference type="InterPro" id="IPR012349">
    <property type="entry name" value="Split_barrel_FMN-bd"/>
</dbReference>
<dbReference type="Gene3D" id="2.30.110.10">
    <property type="entry name" value="Electron Transport, Fmn-binding Protein, Chain A"/>
    <property type="match status" value="1"/>
</dbReference>
<comment type="cofactor">
    <cofactor evidence="1">
        <name>FMN</name>
        <dbReference type="ChEBI" id="CHEBI:58210"/>
    </cofactor>
</comment>
<keyword evidence="2" id="KW-0285">Flavoprotein</keyword>
<keyword evidence="3" id="KW-0288">FMN</keyword>
<dbReference type="Proteomes" id="UP000033664">
    <property type="component" value="Unassembled WGS sequence"/>
</dbReference>
<dbReference type="PANTHER" id="PTHR33798:SF5">
    <property type="entry name" value="FLAVIN REDUCTASE LIKE DOMAIN-CONTAINING PROTEIN"/>
    <property type="match status" value="1"/>
</dbReference>